<dbReference type="HAMAP" id="MF_01965">
    <property type="entry name" value="NADHX_dehydratase"/>
    <property type="match status" value="1"/>
</dbReference>
<dbReference type="Proteomes" id="UP000718630">
    <property type="component" value="Unassembled WGS sequence"/>
</dbReference>
<keyword evidence="8 12" id="KW-0456">Lyase</keyword>
<evidence type="ECO:0000256" key="10">
    <source>
        <dbReference type="ARBA" id="ARBA00048238"/>
    </source>
</evidence>
<feature type="binding site" evidence="12">
    <location>
        <position position="349"/>
    </location>
    <ligand>
        <name>(6S)-NADPHX</name>
        <dbReference type="ChEBI" id="CHEBI:64076"/>
    </ligand>
</feature>
<dbReference type="InterPro" id="IPR004443">
    <property type="entry name" value="YjeF_N_dom"/>
</dbReference>
<feature type="region of interest" description="Disordered" evidence="13">
    <location>
        <begin position="507"/>
        <end position="535"/>
    </location>
</feature>
<feature type="binding site" evidence="12">
    <location>
        <position position="449"/>
    </location>
    <ligand>
        <name>(6S)-NADPHX</name>
        <dbReference type="ChEBI" id="CHEBI:64076"/>
    </ligand>
</feature>
<dbReference type="SUPFAM" id="SSF53613">
    <property type="entry name" value="Ribokinase-like"/>
    <property type="match status" value="2"/>
</dbReference>
<comment type="catalytic activity">
    <reaction evidence="11 12">
        <text>(6S)-NADPHX + ADP = AMP + phosphate + NADPH + H(+)</text>
        <dbReference type="Rhea" id="RHEA:32235"/>
        <dbReference type="ChEBI" id="CHEBI:15378"/>
        <dbReference type="ChEBI" id="CHEBI:43474"/>
        <dbReference type="ChEBI" id="CHEBI:57783"/>
        <dbReference type="ChEBI" id="CHEBI:64076"/>
        <dbReference type="ChEBI" id="CHEBI:456215"/>
        <dbReference type="ChEBI" id="CHEBI:456216"/>
        <dbReference type="EC" id="4.2.1.136"/>
    </reaction>
</comment>
<dbReference type="SUPFAM" id="SSF64153">
    <property type="entry name" value="YjeF N-terminal domain-like"/>
    <property type="match status" value="1"/>
</dbReference>
<comment type="subunit">
    <text evidence="12">Homotetramer.</text>
</comment>
<dbReference type="GO" id="GO:0005524">
    <property type="term" value="F:ATP binding"/>
    <property type="evidence" value="ECO:0007669"/>
    <property type="project" value="UniProtKB-KW"/>
</dbReference>
<evidence type="ECO:0000256" key="1">
    <source>
        <dbReference type="ARBA" id="ARBA00001958"/>
    </source>
</evidence>
<evidence type="ECO:0000256" key="7">
    <source>
        <dbReference type="ARBA" id="ARBA00023027"/>
    </source>
</evidence>
<dbReference type="InterPro" id="IPR036652">
    <property type="entry name" value="YjeF_N_dom_sf"/>
</dbReference>
<keyword evidence="6 12" id="KW-0521">NADP</keyword>
<feature type="binding site" evidence="12">
    <location>
        <position position="399"/>
    </location>
    <ligand>
        <name>(6S)-NADPHX</name>
        <dbReference type="ChEBI" id="CHEBI:64076"/>
    </ligand>
</feature>
<feature type="region of interest" description="Disordered" evidence="13">
    <location>
        <begin position="58"/>
        <end position="125"/>
    </location>
</feature>
<dbReference type="PANTHER" id="PTHR12592:SF0">
    <property type="entry name" value="ATP-DEPENDENT (S)-NAD(P)H-HYDRATE DEHYDRATASE"/>
    <property type="match status" value="1"/>
</dbReference>
<comment type="cofactor">
    <cofactor evidence="1">
        <name>K(+)</name>
        <dbReference type="ChEBI" id="CHEBI:29103"/>
    </cofactor>
</comment>
<dbReference type="InterPro" id="IPR000631">
    <property type="entry name" value="CARKD"/>
</dbReference>
<evidence type="ECO:0000259" key="15">
    <source>
        <dbReference type="PROSITE" id="PS51385"/>
    </source>
</evidence>
<feature type="domain" description="YjeF N-terminal" evidence="15">
    <location>
        <begin position="15"/>
        <end position="304"/>
    </location>
</feature>
<feature type="binding site" evidence="12">
    <location>
        <position position="558"/>
    </location>
    <ligand>
        <name>AMP</name>
        <dbReference type="ChEBI" id="CHEBI:456215"/>
    </ligand>
</feature>
<dbReference type="InterPro" id="IPR017953">
    <property type="entry name" value="Carbohydrate_kinase_pred_CS"/>
</dbReference>
<proteinExistence type="inferred from homology"/>
<dbReference type="Gene3D" id="3.40.1190.20">
    <property type="match status" value="1"/>
</dbReference>
<dbReference type="PROSITE" id="PS51385">
    <property type="entry name" value="YJEF_N"/>
    <property type="match status" value="1"/>
</dbReference>
<comment type="caution">
    <text evidence="16">The sequence shown here is derived from an EMBL/GenBank/DDBJ whole genome shotgun (WGS) entry which is preliminary data.</text>
</comment>
<reference evidence="16" key="1">
    <citation type="submission" date="2020-04" db="EMBL/GenBank/DDBJ databases">
        <title>Deep metagenomics examines the oral microbiome during advanced dental caries in children, revealing novel taxa and co-occurrences with host molecules.</title>
        <authorList>
            <person name="Baker J.L."/>
            <person name="Morton J.T."/>
            <person name="Dinis M."/>
            <person name="Alvarez R."/>
            <person name="Tran N.C."/>
            <person name="Knight R."/>
            <person name="Edlund A."/>
        </authorList>
    </citation>
    <scope>NUCLEOTIDE SEQUENCE</scope>
    <source>
        <strain evidence="16">JCVI_32_bin.64</strain>
    </source>
</reference>
<keyword evidence="5 12" id="KW-0067">ATP-binding</keyword>
<dbReference type="InterPro" id="IPR029056">
    <property type="entry name" value="Ribokinase-like"/>
</dbReference>
<evidence type="ECO:0000256" key="12">
    <source>
        <dbReference type="HAMAP-Rule" id="MF_01965"/>
    </source>
</evidence>
<evidence type="ECO:0000259" key="14">
    <source>
        <dbReference type="PROSITE" id="PS51383"/>
    </source>
</evidence>
<dbReference type="Pfam" id="PF03853">
    <property type="entry name" value="YjeF_N"/>
    <property type="match status" value="1"/>
</dbReference>
<comment type="similarity">
    <text evidence="3">In the C-terminal section; belongs to the NnrD/CARKD family.</text>
</comment>
<evidence type="ECO:0000256" key="6">
    <source>
        <dbReference type="ARBA" id="ARBA00022857"/>
    </source>
</evidence>
<dbReference type="EC" id="4.2.1.136" evidence="12"/>
<dbReference type="GO" id="GO:0046496">
    <property type="term" value="P:nicotinamide nucleotide metabolic process"/>
    <property type="evidence" value="ECO:0007669"/>
    <property type="project" value="UniProtKB-UniRule"/>
</dbReference>
<comment type="function">
    <text evidence="12">Catalyzes the dehydration of the S-form of NAD(P)HX at the expense of ADP, which is converted to AMP. Together with NAD(P)HX epimerase, which catalyzes the epimerization of the S- and R-forms, the enzyme allows the repair of both epimers of NAD(P)HX, a damaged form of NAD(P)H that is a result of enzymatic or heat-dependent hydration.</text>
</comment>
<dbReference type="EMBL" id="JABZFZ010000040">
    <property type="protein sequence ID" value="MBF0939525.1"/>
    <property type="molecule type" value="Genomic_DNA"/>
</dbReference>
<dbReference type="PROSITE" id="PS51383">
    <property type="entry name" value="YJEF_C_3"/>
    <property type="match status" value="1"/>
</dbReference>
<evidence type="ECO:0000256" key="4">
    <source>
        <dbReference type="ARBA" id="ARBA00022741"/>
    </source>
</evidence>
<evidence type="ECO:0000256" key="5">
    <source>
        <dbReference type="ARBA" id="ARBA00022840"/>
    </source>
</evidence>
<evidence type="ECO:0000256" key="2">
    <source>
        <dbReference type="ARBA" id="ARBA00006001"/>
    </source>
</evidence>
<dbReference type="Gene3D" id="3.40.50.10260">
    <property type="entry name" value="YjeF N-terminal domain"/>
    <property type="match status" value="1"/>
</dbReference>
<evidence type="ECO:0000256" key="9">
    <source>
        <dbReference type="ARBA" id="ARBA00025153"/>
    </source>
</evidence>
<evidence type="ECO:0000256" key="11">
    <source>
        <dbReference type="ARBA" id="ARBA00049209"/>
    </source>
</evidence>
<dbReference type="AlphaFoldDB" id="A0A929N2U8"/>
<name>A0A929N2U8_9ACTO</name>
<dbReference type="GO" id="GO:0052855">
    <property type="term" value="F:ADP-dependent NAD(P)H-hydrate dehydratase activity"/>
    <property type="evidence" value="ECO:0007669"/>
    <property type="project" value="UniProtKB-UniRule"/>
</dbReference>
<keyword evidence="7 12" id="KW-0520">NAD</keyword>
<accession>A0A929N2U8</accession>
<comment type="similarity">
    <text evidence="12">Belongs to the NnrD/CARKD family.</text>
</comment>
<evidence type="ECO:0000313" key="16">
    <source>
        <dbReference type="EMBL" id="MBF0939525.1"/>
    </source>
</evidence>
<comment type="cofactor">
    <cofactor evidence="12">
        <name>Mg(2+)</name>
        <dbReference type="ChEBI" id="CHEBI:18420"/>
    </cofactor>
</comment>
<dbReference type="GO" id="GO:0052856">
    <property type="term" value="F:NAD(P)HX epimerase activity"/>
    <property type="evidence" value="ECO:0007669"/>
    <property type="project" value="TreeGrafter"/>
</dbReference>
<dbReference type="GO" id="GO:0110051">
    <property type="term" value="P:metabolite repair"/>
    <property type="evidence" value="ECO:0007669"/>
    <property type="project" value="TreeGrafter"/>
</dbReference>
<evidence type="ECO:0000256" key="8">
    <source>
        <dbReference type="ARBA" id="ARBA00023239"/>
    </source>
</evidence>
<feature type="domain" description="YjeF C-terminal" evidence="14">
    <location>
        <begin position="314"/>
        <end position="631"/>
    </location>
</feature>
<evidence type="ECO:0000313" key="17">
    <source>
        <dbReference type="Proteomes" id="UP000718630"/>
    </source>
</evidence>
<protein>
    <recommendedName>
        <fullName evidence="12">ADP-dependent (S)-NAD(P)H-hydrate dehydratase</fullName>
        <ecNumber evidence="12">4.2.1.136</ecNumber>
    </recommendedName>
    <alternativeName>
        <fullName evidence="12">ADP-dependent NAD(P)HX dehydratase</fullName>
    </alternativeName>
</protein>
<feature type="binding site" evidence="12">
    <location>
        <begin position="491"/>
        <end position="495"/>
    </location>
    <ligand>
        <name>AMP</name>
        <dbReference type="ChEBI" id="CHEBI:456215"/>
    </ligand>
</feature>
<sequence length="634" mass="64011">MSAAEPTPAHTFAIVRRLEAPLIAEARAQGHPDALMERAATGVADAAWGLLERPRGGLRPSAVDPWCPGLDPQDDLRGHAPDSGAEPTALPPDIPAPSATLSSVASHGPSLAPSPHSATHEGRTPEDAAPQVVALVGSGDNGGDALYACAILQDAGTACMAVLLKPGAHERALGHARAAGVAVIDLADRLLSRLDEREAARLAGARVWIDGIVGTGVHGPLEGSLADAVKTLAALKRSAEPSVVAIDVPSGLTDSCGEVSGPLLPAEVTVTMGAHKEALVLPPAAGYAGRIERVDLGLPVPAEAEQTPPVALHTAASAAAHYHAPTFEDHKYTRGVVGVVAGSDTYPGAGVLAVRGALASGVGMVRLNSTRRVEDLVLAAEPGVVTAGGRIQAGLIGPGLDEARRAEALELAEFCLDARLPLVIDAWALDLVPGLAGRTQPAALTITPHYGEAARLLTALGSPTTRARVVEAPLRAARSLHELTGATVVLKGAATIVYGAARATPVDGSAPGREGALGPEQGDGLGAPCSPEEPRGWDSARAIVAPLGCGWASVAGSGDVLAGLVAGTHAGARAHRERDGANVHDPVAEAAAAVWVHGEAARLASRARHAPGHPIQARQIADAIPPVIGGILGA</sequence>
<keyword evidence="4 12" id="KW-0547">Nucleotide-binding</keyword>
<dbReference type="PANTHER" id="PTHR12592">
    <property type="entry name" value="ATP-DEPENDENT (S)-NAD(P)H-HYDRATE DEHYDRATASE FAMILY MEMBER"/>
    <property type="match status" value="1"/>
</dbReference>
<evidence type="ECO:0000256" key="13">
    <source>
        <dbReference type="SAM" id="MobiDB-lite"/>
    </source>
</evidence>
<dbReference type="Pfam" id="PF01256">
    <property type="entry name" value="Carb_kinase"/>
    <property type="match status" value="1"/>
</dbReference>
<dbReference type="PROSITE" id="PS01050">
    <property type="entry name" value="YJEF_C_2"/>
    <property type="match status" value="1"/>
</dbReference>
<comment type="catalytic activity">
    <reaction evidence="10 12">
        <text>(6S)-NADHX + ADP = AMP + phosphate + NADH + H(+)</text>
        <dbReference type="Rhea" id="RHEA:32223"/>
        <dbReference type="ChEBI" id="CHEBI:15378"/>
        <dbReference type="ChEBI" id="CHEBI:43474"/>
        <dbReference type="ChEBI" id="CHEBI:57945"/>
        <dbReference type="ChEBI" id="CHEBI:64074"/>
        <dbReference type="ChEBI" id="CHEBI:456215"/>
        <dbReference type="ChEBI" id="CHEBI:456216"/>
        <dbReference type="EC" id="4.2.1.136"/>
    </reaction>
</comment>
<comment type="similarity">
    <text evidence="2">In the N-terminal section; belongs to the NnrE/AIBP family.</text>
</comment>
<dbReference type="CDD" id="cd01171">
    <property type="entry name" value="YXKO-related"/>
    <property type="match status" value="1"/>
</dbReference>
<feature type="binding site" evidence="12">
    <location>
        <position position="559"/>
    </location>
    <ligand>
        <name>(6S)-NADPHX</name>
        <dbReference type="ChEBI" id="CHEBI:64076"/>
    </ligand>
</feature>
<evidence type="ECO:0000256" key="3">
    <source>
        <dbReference type="ARBA" id="ARBA00009524"/>
    </source>
</evidence>
<comment type="function">
    <text evidence="9">Bifunctional enzyme that catalyzes the epimerization of the S- and R-forms of NAD(P)HX and the dehydration of the S-form of NAD(P)HX at the expense of ADP, which is converted to AMP. This allows the repair of both epimers of NAD(P)HX, a damaged form of NAD(P)H that is a result of enzymatic or heat-dependent hydration.</text>
</comment>
<organism evidence="16 17">
    <name type="scientific">Schaalia georgiae</name>
    <dbReference type="NCBI Taxonomy" id="52768"/>
    <lineage>
        <taxon>Bacteria</taxon>
        <taxon>Bacillati</taxon>
        <taxon>Actinomycetota</taxon>
        <taxon>Actinomycetes</taxon>
        <taxon>Actinomycetales</taxon>
        <taxon>Actinomycetaceae</taxon>
        <taxon>Schaalia</taxon>
    </lineage>
</organism>
<gene>
    <name evidence="12" type="primary">nnrD</name>
    <name evidence="16" type="ORF">HXK03_01420</name>
</gene>